<dbReference type="OrthoDB" id="424551at2759"/>
<dbReference type="PANTHER" id="PTHR20531">
    <property type="entry name" value="N-ALPHA-ACETYLTRANSFERASE 40"/>
    <property type="match status" value="1"/>
</dbReference>
<feature type="region of interest" description="Disordered" evidence="7">
    <location>
        <begin position="53"/>
        <end position="77"/>
    </location>
</feature>
<dbReference type="InParanoid" id="G2YTL0"/>
<proteinExistence type="predicted"/>
<dbReference type="STRING" id="999810.G2YTL0"/>
<dbReference type="InterPro" id="IPR039949">
    <property type="entry name" value="NAA40"/>
</dbReference>
<protein>
    <recommendedName>
        <fullName evidence="10">N-acetyltransferase domain-containing protein</fullName>
    </recommendedName>
</protein>
<evidence type="ECO:0000313" key="9">
    <source>
        <dbReference type="Proteomes" id="UP000008177"/>
    </source>
</evidence>
<evidence type="ECO:0000256" key="7">
    <source>
        <dbReference type="SAM" id="MobiDB-lite"/>
    </source>
</evidence>
<comment type="subcellular location">
    <subcellularLocation>
        <location evidence="2">Cytoplasm</location>
    </subcellularLocation>
    <subcellularLocation>
        <location evidence="1">Nucleus</location>
    </subcellularLocation>
</comment>
<dbReference type="InterPro" id="IPR016181">
    <property type="entry name" value="Acyl_CoA_acyltransferase"/>
</dbReference>
<accession>G2YTL0</accession>
<dbReference type="EMBL" id="FQ790352">
    <property type="protein sequence ID" value="CCD54770.1"/>
    <property type="molecule type" value="Genomic_DNA"/>
</dbReference>
<evidence type="ECO:0008006" key="10">
    <source>
        <dbReference type="Google" id="ProtNLM"/>
    </source>
</evidence>
<evidence type="ECO:0000256" key="1">
    <source>
        <dbReference type="ARBA" id="ARBA00004123"/>
    </source>
</evidence>
<organism evidence="8 9">
    <name type="scientific">Botryotinia fuckeliana (strain T4)</name>
    <name type="common">Noble rot fungus</name>
    <name type="synonym">Botrytis cinerea</name>
    <dbReference type="NCBI Taxonomy" id="999810"/>
    <lineage>
        <taxon>Eukaryota</taxon>
        <taxon>Fungi</taxon>
        <taxon>Dikarya</taxon>
        <taxon>Ascomycota</taxon>
        <taxon>Pezizomycotina</taxon>
        <taxon>Leotiomycetes</taxon>
        <taxon>Helotiales</taxon>
        <taxon>Sclerotiniaceae</taxon>
        <taxon>Botrytis</taxon>
    </lineage>
</organism>
<dbReference type="GO" id="GO:1990189">
    <property type="term" value="F:protein N-terminal-serine acetyltransferase activity"/>
    <property type="evidence" value="ECO:0007669"/>
    <property type="project" value="TreeGrafter"/>
</dbReference>
<evidence type="ECO:0000256" key="4">
    <source>
        <dbReference type="ARBA" id="ARBA00022679"/>
    </source>
</evidence>
<dbReference type="SUPFAM" id="SSF55729">
    <property type="entry name" value="Acyl-CoA N-acyltransferases (Nat)"/>
    <property type="match status" value="1"/>
</dbReference>
<dbReference type="eggNOG" id="KOG2488">
    <property type="taxonomic scope" value="Eukaryota"/>
</dbReference>
<gene>
    <name evidence="8" type="ORF">BofuT4_uP160590.1</name>
</gene>
<dbReference type="Gene3D" id="3.40.630.30">
    <property type="match status" value="1"/>
</dbReference>
<keyword evidence="4" id="KW-0808">Transferase</keyword>
<evidence type="ECO:0000313" key="8">
    <source>
        <dbReference type="EMBL" id="CCD54770.1"/>
    </source>
</evidence>
<keyword evidence="3" id="KW-0963">Cytoplasm</keyword>
<evidence type="ECO:0000256" key="5">
    <source>
        <dbReference type="ARBA" id="ARBA00023242"/>
    </source>
</evidence>
<name>G2YTL0_BOTF4</name>
<keyword evidence="5" id="KW-0539">Nucleus</keyword>
<dbReference type="HOGENOM" id="CLU_2637804_0_0_1"/>
<dbReference type="GO" id="GO:0043998">
    <property type="term" value="F:histone H2A acetyltransferase activity"/>
    <property type="evidence" value="ECO:0007669"/>
    <property type="project" value="InterPro"/>
</dbReference>
<reference evidence="9" key="1">
    <citation type="journal article" date="2011" name="PLoS Genet.">
        <title>Genomic analysis of the necrotrophic fungal pathogens Sclerotinia sclerotiorum and Botrytis cinerea.</title>
        <authorList>
            <person name="Amselem J."/>
            <person name="Cuomo C.A."/>
            <person name="van Kan J.A."/>
            <person name="Viaud M."/>
            <person name="Benito E.P."/>
            <person name="Couloux A."/>
            <person name="Coutinho P.M."/>
            <person name="de Vries R.P."/>
            <person name="Dyer P.S."/>
            <person name="Fillinger S."/>
            <person name="Fournier E."/>
            <person name="Gout L."/>
            <person name="Hahn M."/>
            <person name="Kohn L."/>
            <person name="Lapalu N."/>
            <person name="Plummer K.M."/>
            <person name="Pradier J.M."/>
            <person name="Quevillon E."/>
            <person name="Sharon A."/>
            <person name="Simon A."/>
            <person name="ten Have A."/>
            <person name="Tudzynski B."/>
            <person name="Tudzynski P."/>
            <person name="Wincker P."/>
            <person name="Andrew M."/>
            <person name="Anthouard V."/>
            <person name="Beever R.E."/>
            <person name="Beffa R."/>
            <person name="Benoit I."/>
            <person name="Bouzid O."/>
            <person name="Brault B."/>
            <person name="Chen Z."/>
            <person name="Choquer M."/>
            <person name="Collemare J."/>
            <person name="Cotton P."/>
            <person name="Danchin E.G."/>
            <person name="Da Silva C."/>
            <person name="Gautier A."/>
            <person name="Giraud C."/>
            <person name="Giraud T."/>
            <person name="Gonzalez C."/>
            <person name="Grossetete S."/>
            <person name="Guldener U."/>
            <person name="Henrissat B."/>
            <person name="Howlett B.J."/>
            <person name="Kodira C."/>
            <person name="Kretschmer M."/>
            <person name="Lappartient A."/>
            <person name="Leroch M."/>
            <person name="Levis C."/>
            <person name="Mauceli E."/>
            <person name="Neuveglise C."/>
            <person name="Oeser B."/>
            <person name="Pearson M."/>
            <person name="Poulain J."/>
            <person name="Poussereau N."/>
            <person name="Quesneville H."/>
            <person name="Rascle C."/>
            <person name="Schumacher J."/>
            <person name="Segurens B."/>
            <person name="Sexton A."/>
            <person name="Silva E."/>
            <person name="Sirven C."/>
            <person name="Soanes D.M."/>
            <person name="Talbot N.J."/>
            <person name="Templeton M."/>
            <person name="Yandava C."/>
            <person name="Yarden O."/>
            <person name="Zeng Q."/>
            <person name="Rollins J.A."/>
            <person name="Lebrun M.H."/>
            <person name="Dickman M."/>
        </authorList>
    </citation>
    <scope>NUCLEOTIDE SEQUENCE [LARGE SCALE GENOMIC DNA]</scope>
    <source>
        <strain evidence="9">T4</strain>
    </source>
</reference>
<dbReference type="GO" id="GO:0005634">
    <property type="term" value="C:nucleus"/>
    <property type="evidence" value="ECO:0007669"/>
    <property type="project" value="UniProtKB-SubCell"/>
</dbReference>
<dbReference type="GO" id="GO:0005737">
    <property type="term" value="C:cytoplasm"/>
    <property type="evidence" value="ECO:0007669"/>
    <property type="project" value="UniProtKB-SubCell"/>
</dbReference>
<evidence type="ECO:0000256" key="6">
    <source>
        <dbReference type="ARBA" id="ARBA00023315"/>
    </source>
</evidence>
<evidence type="ECO:0000256" key="3">
    <source>
        <dbReference type="ARBA" id="ARBA00022490"/>
    </source>
</evidence>
<dbReference type="PANTHER" id="PTHR20531:SF1">
    <property type="entry name" value="N-ALPHA-ACETYLTRANSFERASE 40"/>
    <property type="match status" value="1"/>
</dbReference>
<dbReference type="AlphaFoldDB" id="G2YTL0"/>
<dbReference type="GO" id="GO:0010485">
    <property type="term" value="F:histone H4 acetyltransferase activity"/>
    <property type="evidence" value="ECO:0007669"/>
    <property type="project" value="InterPro"/>
</dbReference>
<dbReference type="Proteomes" id="UP000008177">
    <property type="component" value="Unplaced contigs"/>
</dbReference>
<keyword evidence="6" id="KW-0012">Acyltransferase</keyword>
<evidence type="ECO:0000256" key="2">
    <source>
        <dbReference type="ARBA" id="ARBA00004496"/>
    </source>
</evidence>
<sequence length="77" mass="8840">MLTCFTANEAALKFYKKLGYEKDEYSPEPKRLKGGKVLENDYVILSKRVERTGDERVGDEEDSKEVGVGKGKRKRRV</sequence>